<name>A0A3B1D0R3_9ZZZZ</name>
<dbReference type="Gene3D" id="3.30.1330.30">
    <property type="match status" value="1"/>
</dbReference>
<dbReference type="EMBL" id="UOGI01000292">
    <property type="protein sequence ID" value="VAX34322.1"/>
    <property type="molecule type" value="Genomic_DNA"/>
</dbReference>
<gene>
    <name evidence="1" type="ORF">MNBD_NITROSPIRAE03-1673</name>
</gene>
<dbReference type="SUPFAM" id="SSF55315">
    <property type="entry name" value="L30e-like"/>
    <property type="match status" value="1"/>
</dbReference>
<dbReference type="InterPro" id="IPR042226">
    <property type="entry name" value="eFR1_2_sf"/>
</dbReference>
<proteinExistence type="predicted"/>
<dbReference type="AlphaFoldDB" id="A0A3B1D0R3"/>
<dbReference type="InterPro" id="IPR004403">
    <property type="entry name" value="Peptide_chain-rel_eRF1/aRF1"/>
</dbReference>
<dbReference type="InterPro" id="IPR041202">
    <property type="entry name" value="BaeRF_family10"/>
</dbReference>
<dbReference type="Pfam" id="PF18854">
    <property type="entry name" value="baeRF_family10"/>
    <property type="match status" value="1"/>
</dbReference>
<reference evidence="1" key="1">
    <citation type="submission" date="2018-06" db="EMBL/GenBank/DDBJ databases">
        <authorList>
            <person name="Zhirakovskaya E."/>
        </authorList>
    </citation>
    <scope>NUCLEOTIDE SEQUENCE</scope>
</reference>
<dbReference type="InterPro" id="IPR029064">
    <property type="entry name" value="Ribosomal_eL30-like_sf"/>
</dbReference>
<protein>
    <submittedName>
        <fullName evidence="1">Uncharacterized protein</fullName>
    </submittedName>
</protein>
<dbReference type="SUPFAM" id="SSF53137">
    <property type="entry name" value="Translational machinery components"/>
    <property type="match status" value="1"/>
</dbReference>
<sequence length="374" mass="42256">MLNREELKYLSEIQGNENYYVSLYLNVNPITNPKGEYVLHLKNMIREVSENTEKGVYGKIKADLEKISAYVTSNKRGFRKGLALVSSEETGFRREYNLSVPVKNTLIVDNTPYIKPLLDIIDNNPRHLIVLVEKDEARIFVVHLGEIVEYGEIKTSDVPGKHKKGGWFALGEPHYQRHIDYHVGLHLKAVIKKLESFLSAEQIDLIFIGGSEEAVNMFKDMLPESVRTRIKGQFAAEMFLKPDEVLKRAEPLLSVYEAEKEKKIVDELITRAMKGNQAVLGIEDVIGAAMEGKIHKLVFVKDYEASGFKCVNCGLLSVRNIPKCPYCGSEMEPIEYMVESVVQRAVEQGATIEVLAYETASLKERGNTGAILRF</sequence>
<dbReference type="GO" id="GO:0003747">
    <property type="term" value="F:translation release factor activity"/>
    <property type="evidence" value="ECO:0007669"/>
    <property type="project" value="InterPro"/>
</dbReference>
<evidence type="ECO:0000313" key="1">
    <source>
        <dbReference type="EMBL" id="VAX34322.1"/>
    </source>
</evidence>
<accession>A0A3B1D0R3</accession>
<dbReference type="PANTHER" id="PTHR10113">
    <property type="entry name" value="PEPTIDE CHAIN RELEASE FACTOR SUBUNIT 1"/>
    <property type="match status" value="1"/>
</dbReference>
<dbReference type="Gene3D" id="3.30.420.60">
    <property type="entry name" value="eRF1 domain 2"/>
    <property type="match status" value="1"/>
</dbReference>
<organism evidence="1">
    <name type="scientific">hydrothermal vent metagenome</name>
    <dbReference type="NCBI Taxonomy" id="652676"/>
    <lineage>
        <taxon>unclassified sequences</taxon>
        <taxon>metagenomes</taxon>
        <taxon>ecological metagenomes</taxon>
    </lineage>
</organism>